<comment type="caution">
    <text evidence="2">The sequence shown here is derived from an EMBL/GenBank/DDBJ whole genome shotgun (WGS) entry which is preliminary data.</text>
</comment>
<evidence type="ECO:0000259" key="1">
    <source>
        <dbReference type="Pfam" id="PF25794"/>
    </source>
</evidence>
<dbReference type="InterPro" id="IPR052972">
    <property type="entry name" value="Sacsin_chaperone_reg"/>
</dbReference>
<evidence type="ECO:0000313" key="2">
    <source>
        <dbReference type="EMBL" id="CAH3178540.1"/>
    </source>
</evidence>
<dbReference type="SUPFAM" id="SSF55874">
    <property type="entry name" value="ATPase domain of HSP90 chaperone/DNA topoisomerase II/histidine kinase"/>
    <property type="match status" value="1"/>
</dbReference>
<dbReference type="EMBL" id="CALNXI010001863">
    <property type="protein sequence ID" value="CAH3178540.1"/>
    <property type="molecule type" value="Genomic_DNA"/>
</dbReference>
<dbReference type="Pfam" id="PF25794">
    <property type="entry name" value="SACS"/>
    <property type="match status" value="1"/>
</dbReference>
<sequence>MKSNDLPWKDVAERAESVQHVNAVDSKAAVKRSKVLLKFIKMKLKRKAKYPSDAIVSRICKAEFLPVLEKPPSFPLPWKSEEYRGFQRLLAAPKDIFLQDKRSLVCCTELLVDLDVPSKVAELLKLHDKYVTTQHVVKQLEEAISTDLNKMDTNTYEEVSRVCTEAYSFLQENFANCTPFVKDFLSTKRFILVERRFLPANLVAFEVKTDCSPYLTQVPDYLSDSFGKLLKFCGVRKQFEPNDFISSLREIRGQFGENPLDERTLQVVVNMVIQLGETSEESKDDLDNGQEGCGLVFLPDSRRRMFAVADLCYKECPWMPDDPEELFVHEKIPWSTCKKLGVKTRREGALQHHDVGFPFGQKEELTDRLKRILTGYPGEKEILKELLQNADDGQATEICFIIDPRNHPEERVLKESWKALQGPALCVYN</sequence>
<evidence type="ECO:0000313" key="3">
    <source>
        <dbReference type="Proteomes" id="UP001159427"/>
    </source>
</evidence>
<organism evidence="2 3">
    <name type="scientific">Porites evermanni</name>
    <dbReference type="NCBI Taxonomy" id="104178"/>
    <lineage>
        <taxon>Eukaryota</taxon>
        <taxon>Metazoa</taxon>
        <taxon>Cnidaria</taxon>
        <taxon>Anthozoa</taxon>
        <taxon>Hexacorallia</taxon>
        <taxon>Scleractinia</taxon>
        <taxon>Fungiina</taxon>
        <taxon>Poritidae</taxon>
        <taxon>Porites</taxon>
    </lineage>
</organism>
<feature type="non-terminal residue" evidence="2">
    <location>
        <position position="429"/>
    </location>
</feature>
<protein>
    <recommendedName>
        <fullName evidence="1">Sacsin/Nov domain-containing protein</fullName>
    </recommendedName>
</protein>
<dbReference type="Proteomes" id="UP001159427">
    <property type="component" value="Unassembled WGS sequence"/>
</dbReference>
<dbReference type="PANTHER" id="PTHR15600:SF42">
    <property type="entry name" value="SACSIN"/>
    <property type="match status" value="1"/>
</dbReference>
<keyword evidence="3" id="KW-1185">Reference proteome</keyword>
<feature type="domain" description="Sacsin/Nov" evidence="1">
    <location>
        <begin position="362"/>
        <end position="429"/>
    </location>
</feature>
<name>A0ABN8RGK2_9CNID</name>
<accession>A0ABN8RGK2</accession>
<proteinExistence type="predicted"/>
<gene>
    <name evidence="2" type="ORF">PEVE_00011845</name>
</gene>
<reference evidence="2 3" key="1">
    <citation type="submission" date="2022-05" db="EMBL/GenBank/DDBJ databases">
        <authorList>
            <consortium name="Genoscope - CEA"/>
            <person name="William W."/>
        </authorList>
    </citation>
    <scope>NUCLEOTIDE SEQUENCE [LARGE SCALE GENOMIC DNA]</scope>
</reference>
<dbReference type="InterPro" id="IPR058210">
    <property type="entry name" value="SACS/Nov_dom"/>
</dbReference>
<dbReference type="PANTHER" id="PTHR15600">
    <property type="entry name" value="SACSIN"/>
    <property type="match status" value="1"/>
</dbReference>
<dbReference type="InterPro" id="IPR036890">
    <property type="entry name" value="HATPase_C_sf"/>
</dbReference>